<feature type="region of interest" description="Disordered" evidence="2">
    <location>
        <begin position="114"/>
        <end position="140"/>
    </location>
</feature>
<evidence type="ECO:0000256" key="3">
    <source>
        <dbReference type="SAM" id="Phobius"/>
    </source>
</evidence>
<evidence type="ECO:0000256" key="1">
    <source>
        <dbReference type="SAM" id="Coils"/>
    </source>
</evidence>
<protein>
    <submittedName>
        <fullName evidence="4">Type IV pilus assembly protein PilO</fullName>
    </submittedName>
</protein>
<feature type="coiled-coil region" evidence="1">
    <location>
        <begin position="39"/>
        <end position="66"/>
    </location>
</feature>
<evidence type="ECO:0000313" key="5">
    <source>
        <dbReference type="Proteomes" id="UP001519293"/>
    </source>
</evidence>
<comment type="caution">
    <text evidence="4">The sequence shown here is derived from an EMBL/GenBank/DDBJ whole genome shotgun (WGS) entry which is preliminary data.</text>
</comment>
<feature type="compositionally biased region" description="Acidic residues" evidence="2">
    <location>
        <begin position="240"/>
        <end position="250"/>
    </location>
</feature>
<dbReference type="EMBL" id="JAGIKZ010000004">
    <property type="protein sequence ID" value="MBP2240588.1"/>
    <property type="molecule type" value="Genomic_DNA"/>
</dbReference>
<dbReference type="Gene3D" id="3.30.70.60">
    <property type="match status" value="1"/>
</dbReference>
<dbReference type="RefSeq" id="WP_066396392.1">
    <property type="nucleotide sequence ID" value="NZ_JAGIKZ010000004.1"/>
</dbReference>
<dbReference type="Proteomes" id="UP001519293">
    <property type="component" value="Unassembled WGS sequence"/>
</dbReference>
<feature type="compositionally biased region" description="Basic and acidic residues" evidence="2">
    <location>
        <begin position="114"/>
        <end position="124"/>
    </location>
</feature>
<evidence type="ECO:0000313" key="4">
    <source>
        <dbReference type="EMBL" id="MBP2240588.1"/>
    </source>
</evidence>
<reference evidence="4 5" key="1">
    <citation type="submission" date="2021-03" db="EMBL/GenBank/DDBJ databases">
        <title>Genomic Encyclopedia of Type Strains, Phase IV (KMG-IV): sequencing the most valuable type-strain genomes for metagenomic binning, comparative biology and taxonomic classification.</title>
        <authorList>
            <person name="Goeker M."/>
        </authorList>
    </citation>
    <scope>NUCLEOTIDE SEQUENCE [LARGE SCALE GENOMIC DNA]</scope>
    <source>
        <strain evidence="4 5">DSM 26675</strain>
    </source>
</reference>
<feature type="transmembrane region" description="Helical" evidence="3">
    <location>
        <begin position="12"/>
        <end position="31"/>
    </location>
</feature>
<sequence length="250" mass="28618">MNLQFSKKQISIIVLTILLIGVLFAGAYYLFIQPVVDKLDQKKIELNMANQELTIIENSLRQANEQVIVSSMELQKEVPVKRLLDQLLLDIEKAEVISDTNIFEVKLNGSQKDEEVKFTEKSEQETDESDEESGSMNEEVLPNGIKKVTIALNGEAKTYFELEKFLSSLKELKRIVKVDELKYSGFDEVYSVEQDKKLVEFEVKLAAYYFPKLEDLQDEIPPLDSPKASNKRNPLSTFADDVEDEEQDQP</sequence>
<keyword evidence="3" id="KW-0812">Transmembrane</keyword>
<dbReference type="InterPro" id="IPR014717">
    <property type="entry name" value="Transl_elong_EF1B/ribsomal_bS6"/>
</dbReference>
<evidence type="ECO:0000256" key="2">
    <source>
        <dbReference type="SAM" id="MobiDB-lite"/>
    </source>
</evidence>
<keyword evidence="1" id="KW-0175">Coiled coil</keyword>
<gene>
    <name evidence="4" type="ORF">J2Z40_001145</name>
</gene>
<name>A0ABS4RCI9_9BACI</name>
<keyword evidence="3" id="KW-1133">Transmembrane helix</keyword>
<organism evidence="4 5">
    <name type="scientific">Cytobacillus eiseniae</name>
    <dbReference type="NCBI Taxonomy" id="762947"/>
    <lineage>
        <taxon>Bacteria</taxon>
        <taxon>Bacillati</taxon>
        <taxon>Bacillota</taxon>
        <taxon>Bacilli</taxon>
        <taxon>Bacillales</taxon>
        <taxon>Bacillaceae</taxon>
        <taxon>Cytobacillus</taxon>
    </lineage>
</organism>
<proteinExistence type="predicted"/>
<keyword evidence="5" id="KW-1185">Reference proteome</keyword>
<keyword evidence="3" id="KW-0472">Membrane</keyword>
<feature type="compositionally biased region" description="Polar residues" evidence="2">
    <location>
        <begin position="227"/>
        <end position="236"/>
    </location>
</feature>
<feature type="region of interest" description="Disordered" evidence="2">
    <location>
        <begin position="218"/>
        <end position="250"/>
    </location>
</feature>
<accession>A0ABS4RCI9</accession>